<dbReference type="PANTHER" id="PTHR23292:SF6">
    <property type="entry name" value="FI16602P1-RELATED"/>
    <property type="match status" value="1"/>
</dbReference>
<evidence type="ECO:0000256" key="5">
    <source>
        <dbReference type="ARBA" id="ARBA00022723"/>
    </source>
</evidence>
<keyword evidence="11" id="KW-1185">Reference proteome</keyword>
<feature type="transmembrane region" description="Helical" evidence="9">
    <location>
        <begin position="192"/>
        <end position="214"/>
    </location>
</feature>
<dbReference type="WBParaSite" id="SMUV_0000557701-mRNA-1">
    <property type="protein sequence ID" value="SMUV_0000557701-mRNA-1"/>
    <property type="gene ID" value="SMUV_0000557701"/>
</dbReference>
<dbReference type="GO" id="GO:0005765">
    <property type="term" value="C:lysosomal membrane"/>
    <property type="evidence" value="ECO:0007669"/>
    <property type="project" value="UniProtKB-SubCell"/>
</dbReference>
<evidence type="ECO:0000256" key="8">
    <source>
        <dbReference type="SAM" id="MobiDB-lite"/>
    </source>
</evidence>
<dbReference type="GO" id="GO:0008270">
    <property type="term" value="F:zinc ion binding"/>
    <property type="evidence" value="ECO:0007669"/>
    <property type="project" value="TreeGrafter"/>
</dbReference>
<dbReference type="PANTHER" id="PTHR23292">
    <property type="entry name" value="LIPOPOLYSACCHARIDE-INDUCED TUMOR NECROSIS FACTOR-ALPHA FACTOR"/>
    <property type="match status" value="1"/>
</dbReference>
<evidence type="ECO:0000256" key="7">
    <source>
        <dbReference type="ARBA" id="ARBA00023136"/>
    </source>
</evidence>
<sequence length="239" mass="25592">MVSDGDKDENINNGDGKSIPVTTASNLVTTATTTTTTVAAATTAKAAEAGSVVVVVDGNAVDSSQAIAPPPYSPKRPPPPYALQNAINESIQESANGNTTVDTATTVAGSRAVPTPFTPFSTNTTATVYPSQSNQQITSIGGGINPAVENNVAPPLHCYRPKKAPTAEPHDEYCPKCQCRCRTKQKYISGRLTWLLAFIILLLFFPLAFLPFLIKSCKDVHHFCPKCSMLLSIKRRFFF</sequence>
<keyword evidence="9" id="KW-0812">Transmembrane</keyword>
<comment type="similarity">
    <text evidence="4">Belongs to the CDIP1/LITAF family.</text>
</comment>
<evidence type="ECO:0000313" key="12">
    <source>
        <dbReference type="WBParaSite" id="SMUV_0000557701-mRNA-1"/>
    </source>
</evidence>
<feature type="compositionally biased region" description="Basic and acidic residues" evidence="8">
    <location>
        <begin position="1"/>
        <end position="10"/>
    </location>
</feature>
<protein>
    <submittedName>
        <fullName evidence="12">LITAF domain-containing protein</fullName>
    </submittedName>
</protein>
<keyword evidence="6" id="KW-0862">Zinc</keyword>
<name>A0A0N5ALZ0_9BILA</name>
<evidence type="ECO:0000256" key="4">
    <source>
        <dbReference type="ARBA" id="ARBA00005975"/>
    </source>
</evidence>
<dbReference type="STRING" id="451379.A0A0N5ALZ0"/>
<dbReference type="AlphaFoldDB" id="A0A0N5ALZ0"/>
<dbReference type="Pfam" id="PF10601">
    <property type="entry name" value="zf-LITAF-like"/>
    <property type="match status" value="1"/>
</dbReference>
<keyword evidence="5" id="KW-0479">Metal-binding</keyword>
<keyword evidence="9" id="KW-1133">Transmembrane helix</keyword>
<evidence type="ECO:0000256" key="1">
    <source>
        <dbReference type="ARBA" id="ARBA00004414"/>
    </source>
</evidence>
<evidence type="ECO:0000256" key="6">
    <source>
        <dbReference type="ARBA" id="ARBA00022833"/>
    </source>
</evidence>
<evidence type="ECO:0000256" key="2">
    <source>
        <dbReference type="ARBA" id="ARBA00004481"/>
    </source>
</evidence>
<dbReference type="PROSITE" id="PS51837">
    <property type="entry name" value="LITAF"/>
    <property type="match status" value="1"/>
</dbReference>
<dbReference type="InterPro" id="IPR006629">
    <property type="entry name" value="LITAF"/>
</dbReference>
<feature type="region of interest" description="Disordered" evidence="8">
    <location>
        <begin position="1"/>
        <end position="21"/>
    </location>
</feature>
<dbReference type="InterPro" id="IPR037519">
    <property type="entry name" value="LITAF_fam"/>
</dbReference>
<accession>A0A0N5ALZ0</accession>
<evidence type="ECO:0000256" key="9">
    <source>
        <dbReference type="SAM" id="Phobius"/>
    </source>
</evidence>
<keyword evidence="7 9" id="KW-0472">Membrane</keyword>
<evidence type="ECO:0000256" key="3">
    <source>
        <dbReference type="ARBA" id="ARBA00004630"/>
    </source>
</evidence>
<feature type="domain" description="LITAF" evidence="10">
    <location>
        <begin position="154"/>
        <end position="236"/>
    </location>
</feature>
<evidence type="ECO:0000259" key="10">
    <source>
        <dbReference type="PROSITE" id="PS51837"/>
    </source>
</evidence>
<dbReference type="GO" id="GO:0031902">
    <property type="term" value="C:late endosome membrane"/>
    <property type="evidence" value="ECO:0007669"/>
    <property type="project" value="UniProtKB-SubCell"/>
</dbReference>
<dbReference type="SMART" id="SM00714">
    <property type="entry name" value="LITAF"/>
    <property type="match status" value="1"/>
</dbReference>
<proteinExistence type="inferred from homology"/>
<reference evidence="12" key="1">
    <citation type="submission" date="2017-02" db="UniProtKB">
        <authorList>
            <consortium name="WormBaseParasite"/>
        </authorList>
    </citation>
    <scope>IDENTIFICATION</scope>
</reference>
<dbReference type="Proteomes" id="UP000046393">
    <property type="component" value="Unplaced"/>
</dbReference>
<evidence type="ECO:0000313" key="11">
    <source>
        <dbReference type="Proteomes" id="UP000046393"/>
    </source>
</evidence>
<organism evidence="11 12">
    <name type="scientific">Syphacia muris</name>
    <dbReference type="NCBI Taxonomy" id="451379"/>
    <lineage>
        <taxon>Eukaryota</taxon>
        <taxon>Metazoa</taxon>
        <taxon>Ecdysozoa</taxon>
        <taxon>Nematoda</taxon>
        <taxon>Chromadorea</taxon>
        <taxon>Rhabditida</taxon>
        <taxon>Spirurina</taxon>
        <taxon>Oxyuridomorpha</taxon>
        <taxon>Oxyuroidea</taxon>
        <taxon>Oxyuridae</taxon>
        <taxon>Syphacia</taxon>
    </lineage>
</organism>
<comment type="subcellular location">
    <subcellularLocation>
        <location evidence="2">Endosome membrane</location>
        <topology evidence="2">Peripheral membrane protein</topology>
    </subcellularLocation>
    <subcellularLocation>
        <location evidence="1">Late endosome membrane</location>
    </subcellularLocation>
    <subcellularLocation>
        <location evidence="3">Lysosome membrane</location>
        <topology evidence="3">Peripheral membrane protein</topology>
        <orientation evidence="3">Cytoplasmic side</orientation>
    </subcellularLocation>
</comment>